<dbReference type="EMBL" id="CM017610">
    <property type="protein sequence ID" value="TYI44225.1"/>
    <property type="molecule type" value="Genomic_DNA"/>
</dbReference>
<dbReference type="PROSITE" id="PS51257">
    <property type="entry name" value="PROKAR_LIPOPROTEIN"/>
    <property type="match status" value="1"/>
</dbReference>
<evidence type="ECO:0000313" key="1">
    <source>
        <dbReference type="EMBL" id="TYI44224.1"/>
    </source>
</evidence>
<dbReference type="EMBL" id="CM017610">
    <property type="protein sequence ID" value="TYI44224.1"/>
    <property type="molecule type" value="Genomic_DNA"/>
</dbReference>
<evidence type="ECO:0000313" key="3">
    <source>
        <dbReference type="Proteomes" id="UP000322667"/>
    </source>
</evidence>
<reference evidence="2 3" key="1">
    <citation type="submission" date="2019-07" db="EMBL/GenBank/DDBJ databases">
        <title>WGS assembly of Gossypium tomentosum.</title>
        <authorList>
            <person name="Chen Z.J."/>
            <person name="Sreedasyam A."/>
            <person name="Ando A."/>
            <person name="Song Q."/>
            <person name="De L."/>
            <person name="Hulse-Kemp A."/>
            <person name="Ding M."/>
            <person name="Ye W."/>
            <person name="Kirkbride R."/>
            <person name="Jenkins J."/>
            <person name="Plott C."/>
            <person name="Lovell J."/>
            <person name="Lin Y.-M."/>
            <person name="Vaughn R."/>
            <person name="Liu B."/>
            <person name="Li W."/>
            <person name="Simpson S."/>
            <person name="Scheffler B."/>
            <person name="Saski C."/>
            <person name="Grover C."/>
            <person name="Hu G."/>
            <person name="Conover J."/>
            <person name="Carlson J."/>
            <person name="Shu S."/>
            <person name="Boston L."/>
            <person name="Williams M."/>
            <person name="Peterson D."/>
            <person name="Mcgee K."/>
            <person name="Jones D."/>
            <person name="Wendel J."/>
            <person name="Stelly D."/>
            <person name="Grimwood J."/>
            <person name="Schmutz J."/>
        </authorList>
    </citation>
    <scope>NUCLEOTIDE SEQUENCE [LARGE SCALE GENOMIC DNA]</scope>
    <source>
        <strain evidence="2">7179.01</strain>
    </source>
</reference>
<accession>A0A5D2RWQ0</accession>
<dbReference type="AlphaFoldDB" id="A0A5D2RWQ0"/>
<sequence>MTDCDDRSKASPWWSATSGCGVVEECMIMGRGRASQWVVLGVPTHVVEGSSSCFLFC</sequence>
<organism evidence="2 3">
    <name type="scientific">Gossypium tomentosum</name>
    <name type="common">Hawaiian cotton</name>
    <name type="synonym">Gossypium sandvicense</name>
    <dbReference type="NCBI Taxonomy" id="34277"/>
    <lineage>
        <taxon>Eukaryota</taxon>
        <taxon>Viridiplantae</taxon>
        <taxon>Streptophyta</taxon>
        <taxon>Embryophyta</taxon>
        <taxon>Tracheophyta</taxon>
        <taxon>Spermatophyta</taxon>
        <taxon>Magnoliopsida</taxon>
        <taxon>eudicotyledons</taxon>
        <taxon>Gunneridae</taxon>
        <taxon>Pentapetalae</taxon>
        <taxon>rosids</taxon>
        <taxon>malvids</taxon>
        <taxon>Malvales</taxon>
        <taxon>Malvaceae</taxon>
        <taxon>Malvoideae</taxon>
        <taxon>Gossypium</taxon>
    </lineage>
</organism>
<gene>
    <name evidence="1" type="ORF">ES332_A01G221900v1</name>
    <name evidence="2" type="ORF">ES332_A01G222000v1</name>
</gene>
<dbReference type="Proteomes" id="UP000322667">
    <property type="component" value="Chromosome A01"/>
</dbReference>
<evidence type="ECO:0000313" key="2">
    <source>
        <dbReference type="EMBL" id="TYI44225.1"/>
    </source>
</evidence>
<protein>
    <submittedName>
        <fullName evidence="2">Uncharacterized protein</fullName>
    </submittedName>
</protein>
<name>A0A5D2RWQ0_GOSTO</name>
<keyword evidence="3" id="KW-1185">Reference proteome</keyword>
<proteinExistence type="predicted"/>